<dbReference type="AlphaFoldDB" id="A0A3N1H1M9"/>
<protein>
    <recommendedName>
        <fullName evidence="4">MYXO-CTERM domain-containing protein</fullName>
    </recommendedName>
</protein>
<feature type="transmembrane region" description="Helical" evidence="1">
    <location>
        <begin position="12"/>
        <end position="27"/>
    </location>
</feature>
<keyword evidence="1" id="KW-1133">Transmembrane helix</keyword>
<gene>
    <name evidence="2" type="ORF">EDD40_1681</name>
</gene>
<evidence type="ECO:0000256" key="1">
    <source>
        <dbReference type="SAM" id="Phobius"/>
    </source>
</evidence>
<feature type="transmembrane region" description="Helical" evidence="1">
    <location>
        <begin position="39"/>
        <end position="59"/>
    </location>
</feature>
<reference evidence="2 3" key="1">
    <citation type="submission" date="2018-11" db="EMBL/GenBank/DDBJ databases">
        <title>Sequencing the genomes of 1000 actinobacteria strains.</title>
        <authorList>
            <person name="Klenk H.-P."/>
        </authorList>
    </citation>
    <scope>NUCLEOTIDE SEQUENCE [LARGE SCALE GENOMIC DNA]</scope>
    <source>
        <strain evidence="2 3">DSM 44231</strain>
    </source>
</reference>
<accession>A0A3N1H1M9</accession>
<evidence type="ECO:0000313" key="3">
    <source>
        <dbReference type="Proteomes" id="UP000268727"/>
    </source>
</evidence>
<evidence type="ECO:0000313" key="2">
    <source>
        <dbReference type="EMBL" id="ROP36414.1"/>
    </source>
</evidence>
<dbReference type="Proteomes" id="UP000268727">
    <property type="component" value="Unassembled WGS sequence"/>
</dbReference>
<feature type="transmembrane region" description="Helical" evidence="1">
    <location>
        <begin position="100"/>
        <end position="117"/>
    </location>
</feature>
<keyword evidence="3" id="KW-1185">Reference proteome</keyword>
<feature type="transmembrane region" description="Helical" evidence="1">
    <location>
        <begin position="153"/>
        <end position="175"/>
    </location>
</feature>
<keyword evidence="1" id="KW-0472">Membrane</keyword>
<dbReference type="EMBL" id="RJKM01000001">
    <property type="protein sequence ID" value="ROP36414.1"/>
    <property type="molecule type" value="Genomic_DNA"/>
</dbReference>
<dbReference type="OrthoDB" id="3697173at2"/>
<proteinExistence type="predicted"/>
<keyword evidence="1" id="KW-0812">Transmembrane</keyword>
<sequence>MTTGFLRDQHFTTAWFGLVAFVWFGWAQEDPPRAWRGWLGPRSGLGVVIALGFGALTGLNRGEPTALEGRYGWFGLLVAVEVVAAGVGGLVLARRRASRWTAWWVAAVVAAHFPPLAVLLEDWAVAVVGFAQLALLCSLLPRLRGDGLPSSRLVGPVMGATLLLRAVVGAVAAVAR</sequence>
<organism evidence="2 3">
    <name type="scientific">Saccharothrix texasensis</name>
    <dbReference type="NCBI Taxonomy" id="103734"/>
    <lineage>
        <taxon>Bacteria</taxon>
        <taxon>Bacillati</taxon>
        <taxon>Actinomycetota</taxon>
        <taxon>Actinomycetes</taxon>
        <taxon>Pseudonocardiales</taxon>
        <taxon>Pseudonocardiaceae</taxon>
        <taxon>Saccharothrix</taxon>
    </lineage>
</organism>
<feature type="transmembrane region" description="Helical" evidence="1">
    <location>
        <begin position="71"/>
        <end position="93"/>
    </location>
</feature>
<name>A0A3N1H1M9_9PSEU</name>
<dbReference type="RefSeq" id="WP_123742411.1">
    <property type="nucleotide sequence ID" value="NZ_RJKM01000001.1"/>
</dbReference>
<comment type="caution">
    <text evidence="2">The sequence shown here is derived from an EMBL/GenBank/DDBJ whole genome shotgun (WGS) entry which is preliminary data.</text>
</comment>
<feature type="transmembrane region" description="Helical" evidence="1">
    <location>
        <begin position="123"/>
        <end position="141"/>
    </location>
</feature>
<evidence type="ECO:0008006" key="4">
    <source>
        <dbReference type="Google" id="ProtNLM"/>
    </source>
</evidence>